<feature type="transmembrane region" description="Helical" evidence="1">
    <location>
        <begin position="142"/>
        <end position="167"/>
    </location>
</feature>
<feature type="transmembrane region" description="Helical" evidence="1">
    <location>
        <begin position="179"/>
        <end position="202"/>
    </location>
</feature>
<gene>
    <name evidence="3" type="ORF">HNQ93_001240</name>
</gene>
<evidence type="ECO:0000256" key="1">
    <source>
        <dbReference type="SAM" id="Phobius"/>
    </source>
</evidence>
<dbReference type="EMBL" id="JACHGG010000002">
    <property type="protein sequence ID" value="MBB6058394.1"/>
    <property type="molecule type" value="Genomic_DNA"/>
</dbReference>
<dbReference type="PANTHER" id="PTHR42208">
    <property type="entry name" value="HEAVY METAL TRANSPORTER-RELATED"/>
    <property type="match status" value="1"/>
</dbReference>
<accession>A0A7W9T040</accession>
<dbReference type="PANTHER" id="PTHR42208:SF1">
    <property type="entry name" value="HEAVY METAL TRANSPORTER"/>
    <property type="match status" value="1"/>
</dbReference>
<protein>
    <recommendedName>
        <fullName evidence="2">Urease accessory protein UreH-like transmembrane domain-containing protein</fullName>
    </recommendedName>
</protein>
<evidence type="ECO:0000313" key="4">
    <source>
        <dbReference type="Proteomes" id="UP000532746"/>
    </source>
</evidence>
<evidence type="ECO:0000259" key="2">
    <source>
        <dbReference type="Pfam" id="PF13386"/>
    </source>
</evidence>
<organism evidence="3 4">
    <name type="scientific">Hymenobacter luteus</name>
    <dbReference type="NCBI Taxonomy" id="1411122"/>
    <lineage>
        <taxon>Bacteria</taxon>
        <taxon>Pseudomonadati</taxon>
        <taxon>Bacteroidota</taxon>
        <taxon>Cytophagia</taxon>
        <taxon>Cytophagales</taxon>
        <taxon>Hymenobacteraceae</taxon>
        <taxon>Hymenobacter</taxon>
    </lineage>
</organism>
<feature type="transmembrane region" description="Helical" evidence="1">
    <location>
        <begin position="110"/>
        <end position="130"/>
    </location>
</feature>
<dbReference type="Proteomes" id="UP000532746">
    <property type="component" value="Unassembled WGS sequence"/>
</dbReference>
<keyword evidence="1" id="KW-0472">Membrane</keyword>
<dbReference type="InterPro" id="IPR039447">
    <property type="entry name" value="UreH-like_TM_dom"/>
</dbReference>
<dbReference type="AlphaFoldDB" id="A0A7W9T040"/>
<proteinExistence type="predicted"/>
<reference evidence="3 4" key="1">
    <citation type="submission" date="2020-08" db="EMBL/GenBank/DDBJ databases">
        <title>Genomic Encyclopedia of Type Strains, Phase IV (KMG-IV): sequencing the most valuable type-strain genomes for metagenomic binning, comparative biology and taxonomic classification.</title>
        <authorList>
            <person name="Goeker M."/>
        </authorList>
    </citation>
    <scope>NUCLEOTIDE SEQUENCE [LARGE SCALE GENOMIC DNA]</scope>
    <source>
        <strain evidence="3 4">DSM 26718</strain>
    </source>
</reference>
<name>A0A7W9T040_9BACT</name>
<feature type="domain" description="Urease accessory protein UreH-like transmembrane" evidence="2">
    <location>
        <begin position="1"/>
        <end position="183"/>
    </location>
</feature>
<dbReference type="Pfam" id="PF13386">
    <property type="entry name" value="DsbD_2"/>
    <property type="match status" value="1"/>
</dbReference>
<sequence>MCGAIALALPGRPGAASSSGRYVAGRLLYNLGRVTTYATLGALAGLVGQSLRLAGLQQGLSVASGCLILLLVAVPERHTARLAGLLGLARPLGWVKTTLATLFQKTSGGALYGAGLLNGLLPCGLVYLALAGALSAPGIAGAAAYMACFGLGTLPLMLGLSLTGQLVPLHWRRRLRLAVPYAATGLAVLFIVRGLGLGIPYLSPRLGPAPTAAAPHAQPPRSVHYCH</sequence>
<keyword evidence="1" id="KW-0812">Transmembrane</keyword>
<comment type="caution">
    <text evidence="3">The sequence shown here is derived from an EMBL/GenBank/DDBJ whole genome shotgun (WGS) entry which is preliminary data.</text>
</comment>
<evidence type="ECO:0000313" key="3">
    <source>
        <dbReference type="EMBL" id="MBB6058394.1"/>
    </source>
</evidence>
<keyword evidence="1" id="KW-1133">Transmembrane helix</keyword>
<keyword evidence="4" id="KW-1185">Reference proteome</keyword>